<dbReference type="SUPFAM" id="SSF55920">
    <property type="entry name" value="Creatinase/aminopeptidase"/>
    <property type="match status" value="1"/>
</dbReference>
<reference evidence="5" key="1">
    <citation type="submission" date="2023-10" db="EMBL/GenBank/DDBJ databases">
        <authorList>
            <person name="Noh H."/>
        </authorList>
    </citation>
    <scope>NUCLEOTIDE SEQUENCE</scope>
    <source>
        <strain evidence="5">DUCC4014</strain>
    </source>
</reference>
<evidence type="ECO:0000259" key="3">
    <source>
        <dbReference type="Pfam" id="PF00557"/>
    </source>
</evidence>
<dbReference type="Gene3D" id="3.90.230.10">
    <property type="entry name" value="Creatinase/methionine aminopeptidase superfamily"/>
    <property type="match status" value="1"/>
</dbReference>
<dbReference type="InterPro" id="IPR036005">
    <property type="entry name" value="Creatinase/aminopeptidase-like"/>
</dbReference>
<feature type="domain" description="Peptidase M24" evidence="3">
    <location>
        <begin position="1024"/>
        <end position="1252"/>
    </location>
</feature>
<feature type="region of interest" description="Disordered" evidence="2">
    <location>
        <begin position="1"/>
        <end position="30"/>
    </location>
</feature>
<dbReference type="GeneID" id="87809958"/>
<dbReference type="EMBL" id="CP086718">
    <property type="protein sequence ID" value="WOO83256.1"/>
    <property type="molecule type" value="Genomic_DNA"/>
</dbReference>
<feature type="compositionally biased region" description="Polar residues" evidence="2">
    <location>
        <begin position="724"/>
        <end position="736"/>
    </location>
</feature>
<evidence type="ECO:0000313" key="6">
    <source>
        <dbReference type="Proteomes" id="UP000827549"/>
    </source>
</evidence>
<dbReference type="PANTHER" id="PTHR46112">
    <property type="entry name" value="AMINOPEPTIDASE"/>
    <property type="match status" value="1"/>
</dbReference>
<feature type="region of interest" description="Disordered" evidence="2">
    <location>
        <begin position="703"/>
        <end position="763"/>
    </location>
</feature>
<dbReference type="CDD" id="cd12148">
    <property type="entry name" value="fungal_TF_MHR"/>
    <property type="match status" value="1"/>
</dbReference>
<dbReference type="AlphaFoldDB" id="A0AAF0YEA5"/>
<name>A0AAF0YEA5_9TREE</name>
<evidence type="ECO:0000259" key="4">
    <source>
        <dbReference type="Pfam" id="PF04082"/>
    </source>
</evidence>
<accession>A0AAF0YEA5</accession>
<evidence type="ECO:0000313" key="5">
    <source>
        <dbReference type="EMBL" id="WOO83256.1"/>
    </source>
</evidence>
<dbReference type="RefSeq" id="XP_062629282.1">
    <property type="nucleotide sequence ID" value="XM_062773298.1"/>
</dbReference>
<dbReference type="GO" id="GO:0006351">
    <property type="term" value="P:DNA-templated transcription"/>
    <property type="evidence" value="ECO:0007669"/>
    <property type="project" value="InterPro"/>
</dbReference>
<dbReference type="InterPro" id="IPR050659">
    <property type="entry name" value="Peptidase_M24B"/>
</dbReference>
<dbReference type="InterPro" id="IPR007219">
    <property type="entry name" value="XnlR_reg_dom"/>
</dbReference>
<dbReference type="InterPro" id="IPR029149">
    <property type="entry name" value="Creatin/AminoP/Spt16_N"/>
</dbReference>
<organism evidence="5 6">
    <name type="scientific">Vanrija pseudolonga</name>
    <dbReference type="NCBI Taxonomy" id="143232"/>
    <lineage>
        <taxon>Eukaryota</taxon>
        <taxon>Fungi</taxon>
        <taxon>Dikarya</taxon>
        <taxon>Basidiomycota</taxon>
        <taxon>Agaricomycotina</taxon>
        <taxon>Tremellomycetes</taxon>
        <taxon>Trichosporonales</taxon>
        <taxon>Trichosporonaceae</taxon>
        <taxon>Vanrija</taxon>
    </lineage>
</organism>
<feature type="compositionally biased region" description="Basic and acidic residues" evidence="2">
    <location>
        <begin position="110"/>
        <end position="119"/>
    </location>
</feature>
<dbReference type="GO" id="GO:0008270">
    <property type="term" value="F:zinc ion binding"/>
    <property type="evidence" value="ECO:0007669"/>
    <property type="project" value="InterPro"/>
</dbReference>
<keyword evidence="1" id="KW-0539">Nucleus</keyword>
<evidence type="ECO:0000256" key="1">
    <source>
        <dbReference type="ARBA" id="ARBA00023242"/>
    </source>
</evidence>
<dbReference type="Pfam" id="PF00557">
    <property type="entry name" value="Peptidase_M24"/>
    <property type="match status" value="1"/>
</dbReference>
<feature type="compositionally biased region" description="Basic and acidic residues" evidence="2">
    <location>
        <begin position="748"/>
        <end position="763"/>
    </location>
</feature>
<dbReference type="Pfam" id="PF04082">
    <property type="entry name" value="Fungal_trans"/>
    <property type="match status" value="1"/>
</dbReference>
<feature type="region of interest" description="Disordered" evidence="2">
    <location>
        <begin position="46"/>
        <end position="121"/>
    </location>
</feature>
<evidence type="ECO:0000256" key="2">
    <source>
        <dbReference type="SAM" id="MobiDB-lite"/>
    </source>
</evidence>
<dbReference type="Gene3D" id="3.40.350.10">
    <property type="entry name" value="Creatinase/prolidase N-terminal domain"/>
    <property type="match status" value="1"/>
</dbReference>
<gene>
    <name evidence="5" type="primary">SPBC18A7.01</name>
    <name evidence="5" type="ORF">LOC62_05G006782</name>
</gene>
<feature type="domain" description="Xylanolytic transcriptional activator regulatory" evidence="4">
    <location>
        <begin position="262"/>
        <end position="471"/>
    </location>
</feature>
<proteinExistence type="predicted"/>
<sequence length="1272" mass="137836">MPPDTRHPCPEPGCGKAFSSSTTRDDPLTHPSFVRREVWKRHEALHVTPQSVRPRIKPVGTGGESSSPGAQAIKYEKYEDKYNDDGEGTPEPLSSLRRASRLEPTLTPRISDERSHSRAESVLPLAGPSALGGGLDAVPQNIQPLQQHWGLPAVAATQQTPEPQAFADIVPTSVYYPSGGASLESWINQILTEQSTFPTFDLPAPPPELPATAFLWDQRGAVESPSAQDAGACSRLRNWLMDKNASQMPIEITTDRMTRCLAAYWATIDPQIPIVHRPTFSSVECSPLVLLSMVILGATVAGSDDDWAWAGAVLPQARVMAMTCNMGNPTDRMHALQSMVMLSLVGHGMGADEQDHAHGIMSMALTLARRANMYQDRPRRPAISQSDLQAQWSQWIIEESTQRACWVIMFRDIEYCSFFQQLPTRAYSPFRTPCPLPCHESCWDAPTPEAWSHAFTPGETLAANLKRILISGPAGPTLAFGKGDELFKQLNLTYCLSALGWDANNRDLIVLIRILSHAAMQDPEDLGRNSKRSCLQGSIQDVAFLAALDLHLSTLYLQVFAGVPEVGILQPVRPTDQIDANKSMRNWAASASSREAVMLSTQFLMRAIDLVCWAYYVLRRVGSNPPHMQQVDGQTTKDDALQFCYELENWVRGEDPEAREPSAMLMRALSTQVVLLLSTRKELMGAATSPRTAVKRLPSALGDEPYAPAAPPAGPAASGAAAQRRNSTSKSFTAVSVPTAEQVWASMGDKEREGVEPRERERRDGRERKSSLWIWVKILLVYLVLARIWDWSNAFDASELKSLLFGPAGVVDADEAAPPTRVGDGLAVPPLDDGFVRDCHSLLTPPEGTHTRRLERLVAALELAPGGDVTDAAGAAAAPRLAYVAEPGSSAAYYLGAFAASQWKASERPFLVAVTPSPAGAKVTLLTPAFEEGRARLISLPEEVAAIVSFVPWAESASPYATLLSHLGVDGVVLDAQVREFVAEGLRAAALGFGGGAPDSLAAVAAAERVKRIRQVKDTHEVALMRCANAFTLHAIRRTRARLHFGISESETRAVLYEEMGDLGLKDNGALILFGENAALPHGSGTDRKLGKSDLVLIDAGGKWGGYVADITRTFALPDSDIPQAHKRVWELVRHAQLAPAALLERASGQLHFRQLDHQARALISHGMRKHGVGPAPAPDYTVFTHRLGHGIGLEGHEAPYVVQGPLGEEVVTAGNVFTLEPGVYVPADAAFGDSSVLGLGVRLEDVFVVQEVDGKLTGEWLTGPVSGWGDV</sequence>
<dbReference type="Proteomes" id="UP000827549">
    <property type="component" value="Chromosome 5"/>
</dbReference>
<dbReference type="GO" id="GO:0003677">
    <property type="term" value="F:DNA binding"/>
    <property type="evidence" value="ECO:0007669"/>
    <property type="project" value="InterPro"/>
</dbReference>
<dbReference type="PANTHER" id="PTHR46112:SF2">
    <property type="entry name" value="XAA-PRO AMINOPEPTIDASE P-RELATED"/>
    <property type="match status" value="1"/>
</dbReference>
<feature type="compositionally biased region" description="Basic and acidic residues" evidence="2">
    <location>
        <begin position="74"/>
        <end position="84"/>
    </location>
</feature>
<protein>
    <submittedName>
        <fullName evidence="5">Purtative peptidase</fullName>
    </submittedName>
</protein>
<keyword evidence="6" id="KW-1185">Reference proteome</keyword>
<dbReference type="InterPro" id="IPR000994">
    <property type="entry name" value="Pept_M24"/>
</dbReference>